<dbReference type="KEGG" id="nco:AAW31_04000"/>
<evidence type="ECO:0000313" key="1">
    <source>
        <dbReference type="EMBL" id="AKH37171.1"/>
    </source>
</evidence>
<sequence>MHHRLPRKIAMGWMGCACQQRTTSFLSSFPPKCAEKHISSQQILNRNPIYLLEKGISGKFTLIFDARAISRLALVQYIEY</sequence>
<keyword evidence="2" id="KW-1185">Reference proteome</keyword>
<dbReference type="EMBL" id="CP011451">
    <property type="protein sequence ID" value="AKH37171.1"/>
    <property type="molecule type" value="Genomic_DNA"/>
</dbReference>
<reference evidence="2" key="1">
    <citation type="submission" date="2015-05" db="EMBL/GenBank/DDBJ databases">
        <title>Draft genome of Nitrosomonas communis strain Nm2.</title>
        <authorList>
            <person name="Kozlowski J.A."/>
            <person name="Kits K.D."/>
            <person name="Stein L.Y."/>
        </authorList>
    </citation>
    <scope>NUCLEOTIDE SEQUENCE [LARGE SCALE GENOMIC DNA]</scope>
    <source>
        <strain evidence="2">Nm2</strain>
    </source>
</reference>
<protein>
    <submittedName>
        <fullName evidence="1">Uncharacterized protein</fullName>
    </submittedName>
</protein>
<evidence type="ECO:0000313" key="2">
    <source>
        <dbReference type="Proteomes" id="UP000034156"/>
    </source>
</evidence>
<organism evidence="1 2">
    <name type="scientific">Nitrosomonas communis</name>
    <dbReference type="NCBI Taxonomy" id="44574"/>
    <lineage>
        <taxon>Bacteria</taxon>
        <taxon>Pseudomonadati</taxon>
        <taxon>Pseudomonadota</taxon>
        <taxon>Betaproteobacteria</taxon>
        <taxon>Nitrosomonadales</taxon>
        <taxon>Nitrosomonadaceae</taxon>
        <taxon>Nitrosomonas</taxon>
    </lineage>
</organism>
<name>A0A0F7KC42_9PROT</name>
<reference evidence="1 2" key="2">
    <citation type="journal article" date="2016" name="Genome Announc.">
        <title>Genome Sequence of Nitrosomonas communis Strain Nm2, a Mesophilic Ammonia-Oxidizing Bacterium Isolated from Mediterranean Soil.</title>
        <authorList>
            <person name="Kozlowski J.A."/>
            <person name="Kits K.D."/>
            <person name="Stein L.Y."/>
        </authorList>
    </citation>
    <scope>NUCLEOTIDE SEQUENCE [LARGE SCALE GENOMIC DNA]</scope>
    <source>
        <strain evidence="1 2">Nm2</strain>
    </source>
</reference>
<gene>
    <name evidence="1" type="ORF">AAW31_04000</name>
</gene>
<dbReference type="Proteomes" id="UP000034156">
    <property type="component" value="Chromosome"/>
</dbReference>
<proteinExistence type="predicted"/>
<dbReference type="AlphaFoldDB" id="A0A0F7KC42"/>
<accession>A0A0F7KC42</accession>